<dbReference type="GO" id="GO:0007155">
    <property type="term" value="P:cell adhesion"/>
    <property type="evidence" value="ECO:0007669"/>
    <property type="project" value="InterPro"/>
</dbReference>
<dbReference type="InterPro" id="IPR006127">
    <property type="entry name" value="ZnuA-like"/>
</dbReference>
<accession>A0A1H8XIH3</accession>
<evidence type="ECO:0000256" key="3">
    <source>
        <dbReference type="ARBA" id="ARBA00022729"/>
    </source>
</evidence>
<feature type="chain" id="PRO_5011715067" evidence="5">
    <location>
        <begin position="26"/>
        <end position="302"/>
    </location>
</feature>
<dbReference type="PANTHER" id="PTHR42953:SF3">
    <property type="entry name" value="HIGH-AFFINITY ZINC UPTAKE SYSTEM PROTEIN ZNUA"/>
    <property type="match status" value="1"/>
</dbReference>
<dbReference type="CDD" id="cd01017">
    <property type="entry name" value="AdcA"/>
    <property type="match status" value="1"/>
</dbReference>
<dbReference type="EMBL" id="FODY01000024">
    <property type="protein sequence ID" value="SEP39561.1"/>
    <property type="molecule type" value="Genomic_DNA"/>
</dbReference>
<dbReference type="InterPro" id="IPR006128">
    <property type="entry name" value="Lipoprotein_PsaA-like"/>
</dbReference>
<dbReference type="PANTHER" id="PTHR42953">
    <property type="entry name" value="HIGH-AFFINITY ZINC UPTAKE SYSTEM PROTEIN ZNUA-RELATED"/>
    <property type="match status" value="1"/>
</dbReference>
<dbReference type="SUPFAM" id="SSF53807">
    <property type="entry name" value="Helical backbone' metal receptor"/>
    <property type="match status" value="1"/>
</dbReference>
<evidence type="ECO:0000256" key="4">
    <source>
        <dbReference type="RuleBase" id="RU003512"/>
    </source>
</evidence>
<dbReference type="PRINTS" id="PR00691">
    <property type="entry name" value="ADHESINB"/>
</dbReference>
<sequence length="302" mass="33152">MKKRFLSVFCLTLLMILFTSNLSFAAKPTIVTTIYPLYDFTKQVVGDKANVELLVPAGAEPHDWEPAPADMIKIKNAQMFVYNGAGMETWIDKLQASVLKGKKVVKASDYVTVLSAQFTEEGEPAPAGAIDPHIWLDPVNVQSIVQGIANAISEMDPANSNYYKSNANNYIAELQALDQEYQTLSNAPRKQIVTSHAAFGYMAKRYGLQQVAIMGLAPDAEPTPQRMAEIIRYVKANGIQYIFFETLVSPKLSEVIANEAGAQTLVLNPIEGLTDEEIAQGANYITEMKMNLANLKIALGVN</sequence>
<keyword evidence="7" id="KW-1185">Reference proteome</keyword>
<dbReference type="InterPro" id="IPR006129">
    <property type="entry name" value="AdhesinB"/>
</dbReference>
<reference evidence="6 7" key="1">
    <citation type="submission" date="2016-10" db="EMBL/GenBank/DDBJ databases">
        <authorList>
            <person name="de Groot N.N."/>
        </authorList>
    </citation>
    <scope>NUCLEOTIDE SEQUENCE [LARGE SCALE GENOMIC DNA]</scope>
    <source>
        <strain evidence="6 7">DSM 13305</strain>
    </source>
</reference>
<dbReference type="Pfam" id="PF01297">
    <property type="entry name" value="ZnuA"/>
    <property type="match status" value="1"/>
</dbReference>
<evidence type="ECO:0000256" key="5">
    <source>
        <dbReference type="SAM" id="SignalP"/>
    </source>
</evidence>
<proteinExistence type="inferred from homology"/>
<evidence type="ECO:0000313" key="7">
    <source>
        <dbReference type="Proteomes" id="UP000198847"/>
    </source>
</evidence>
<evidence type="ECO:0000256" key="1">
    <source>
        <dbReference type="ARBA" id="ARBA00011028"/>
    </source>
</evidence>
<dbReference type="AlphaFoldDB" id="A0A1H8XIH3"/>
<dbReference type="GO" id="GO:0030001">
    <property type="term" value="P:metal ion transport"/>
    <property type="evidence" value="ECO:0007669"/>
    <property type="project" value="InterPro"/>
</dbReference>
<dbReference type="GO" id="GO:0046872">
    <property type="term" value="F:metal ion binding"/>
    <property type="evidence" value="ECO:0007669"/>
    <property type="project" value="InterPro"/>
</dbReference>
<dbReference type="RefSeq" id="WP_091750050.1">
    <property type="nucleotide sequence ID" value="NZ_FODY01000024.1"/>
</dbReference>
<dbReference type="Proteomes" id="UP000198847">
    <property type="component" value="Unassembled WGS sequence"/>
</dbReference>
<gene>
    <name evidence="6" type="ORF">SAMN04490178_12435</name>
</gene>
<dbReference type="Gene3D" id="3.40.50.1980">
    <property type="entry name" value="Nitrogenase molybdenum iron protein domain"/>
    <property type="match status" value="2"/>
</dbReference>
<organism evidence="6 7">
    <name type="scientific">Propionispora vibrioides</name>
    <dbReference type="NCBI Taxonomy" id="112903"/>
    <lineage>
        <taxon>Bacteria</taxon>
        <taxon>Bacillati</taxon>
        <taxon>Bacillota</taxon>
        <taxon>Negativicutes</taxon>
        <taxon>Selenomonadales</taxon>
        <taxon>Sporomusaceae</taxon>
        <taxon>Propionispora</taxon>
    </lineage>
</organism>
<protein>
    <submittedName>
        <fullName evidence="6">Zinc transport system substrate-binding protein</fullName>
    </submittedName>
</protein>
<keyword evidence="2 4" id="KW-0813">Transport</keyword>
<dbReference type="PRINTS" id="PR00690">
    <property type="entry name" value="ADHESNFAMILY"/>
</dbReference>
<dbReference type="InterPro" id="IPR050492">
    <property type="entry name" value="Bact_metal-bind_prot9"/>
</dbReference>
<comment type="similarity">
    <text evidence="1 4">Belongs to the bacterial solute-binding protein 9 family.</text>
</comment>
<feature type="signal peptide" evidence="5">
    <location>
        <begin position="1"/>
        <end position="25"/>
    </location>
</feature>
<evidence type="ECO:0000256" key="2">
    <source>
        <dbReference type="ARBA" id="ARBA00022448"/>
    </source>
</evidence>
<name>A0A1H8XIH3_9FIRM</name>
<keyword evidence="3 5" id="KW-0732">Signal</keyword>
<dbReference type="OrthoDB" id="9810636at2"/>
<dbReference type="STRING" id="112903.SAMN04490178_12435"/>
<evidence type="ECO:0000313" key="6">
    <source>
        <dbReference type="EMBL" id="SEP39561.1"/>
    </source>
</evidence>